<feature type="transmembrane region" description="Helical" evidence="1">
    <location>
        <begin position="21"/>
        <end position="39"/>
    </location>
</feature>
<keyword evidence="1" id="KW-0812">Transmembrane</keyword>
<accession>A0A517MJ13</accession>
<dbReference type="KEGG" id="rml:FF011L_36640"/>
<dbReference type="GO" id="GO:0016717">
    <property type="term" value="F:oxidoreductase activity, acting on paired donors, with oxidation of a pair of donors resulting in the reduction of molecular oxygen to two molecules of water"/>
    <property type="evidence" value="ECO:0007669"/>
    <property type="project" value="TreeGrafter"/>
</dbReference>
<evidence type="ECO:0000259" key="2">
    <source>
        <dbReference type="Pfam" id="PF00487"/>
    </source>
</evidence>
<dbReference type="Proteomes" id="UP000320672">
    <property type="component" value="Chromosome"/>
</dbReference>
<protein>
    <submittedName>
        <fullName evidence="3">Fatty acid desaturase</fullName>
        <ecNumber evidence="3">1.14.19.-</ecNumber>
    </submittedName>
</protein>
<sequence length="327" mass="37068">MRSGKELLIASRQYASEQRWKSWWHLWSTLTLAVTFLAIACLPLPWFVCVTSSVLASLVLIRLFIIYHDYMHGTILSGSRVAGGILRLYGTLVLSPPSIWKHSHDEHHKNNARHFGTTLGTFPVMSTSDYAQATPLQRFHYAVSRHPLTLLLAYVTIFFWEMCLHAFLMNPRKNVDGALAIVLHISIAVAIGFVSIQALLLGMLLPMAIITCIGSYLFYAQHNFPGMIRREGSEWDHVYAALQSSSFMKMGVIMRWCTGNIGYHHVHHLNAKIPFYRLPEAMAGIQELQSPVVTTLHVPDIIQCMRLKLWDPLANRLLTFSEAKELA</sequence>
<dbReference type="OrthoDB" id="9769653at2"/>
<dbReference type="PANTHER" id="PTHR19353:SF73">
    <property type="entry name" value="FATTY ACID DESATURASE"/>
    <property type="match status" value="1"/>
</dbReference>
<dbReference type="EMBL" id="CP036262">
    <property type="protein sequence ID" value="QDS94882.1"/>
    <property type="molecule type" value="Genomic_DNA"/>
</dbReference>
<feature type="transmembrane region" description="Helical" evidence="1">
    <location>
        <begin position="200"/>
        <end position="220"/>
    </location>
</feature>
<dbReference type="GO" id="GO:0006629">
    <property type="term" value="P:lipid metabolic process"/>
    <property type="evidence" value="ECO:0007669"/>
    <property type="project" value="InterPro"/>
</dbReference>
<evidence type="ECO:0000313" key="4">
    <source>
        <dbReference type="Proteomes" id="UP000320672"/>
    </source>
</evidence>
<organism evidence="3 4">
    <name type="scientific">Roseimaritima multifibrata</name>
    <dbReference type="NCBI Taxonomy" id="1930274"/>
    <lineage>
        <taxon>Bacteria</taxon>
        <taxon>Pseudomonadati</taxon>
        <taxon>Planctomycetota</taxon>
        <taxon>Planctomycetia</taxon>
        <taxon>Pirellulales</taxon>
        <taxon>Pirellulaceae</taxon>
        <taxon>Roseimaritima</taxon>
    </lineage>
</organism>
<dbReference type="PANTHER" id="PTHR19353">
    <property type="entry name" value="FATTY ACID DESATURASE 2"/>
    <property type="match status" value="1"/>
</dbReference>
<name>A0A517MJ13_9BACT</name>
<keyword evidence="1" id="KW-1133">Transmembrane helix</keyword>
<evidence type="ECO:0000313" key="3">
    <source>
        <dbReference type="EMBL" id="QDS94882.1"/>
    </source>
</evidence>
<dbReference type="GO" id="GO:0016020">
    <property type="term" value="C:membrane"/>
    <property type="evidence" value="ECO:0007669"/>
    <property type="project" value="TreeGrafter"/>
</dbReference>
<dbReference type="AlphaFoldDB" id="A0A517MJ13"/>
<feature type="domain" description="Fatty acid desaturase" evidence="2">
    <location>
        <begin position="45"/>
        <end position="287"/>
    </location>
</feature>
<feature type="transmembrane region" description="Helical" evidence="1">
    <location>
        <begin position="45"/>
        <end position="67"/>
    </location>
</feature>
<dbReference type="InterPro" id="IPR012171">
    <property type="entry name" value="Fatty_acid_desaturase"/>
</dbReference>
<feature type="transmembrane region" description="Helical" evidence="1">
    <location>
        <begin position="175"/>
        <end position="194"/>
    </location>
</feature>
<dbReference type="EC" id="1.14.19.-" evidence="3"/>
<dbReference type="Pfam" id="PF00487">
    <property type="entry name" value="FA_desaturase"/>
    <property type="match status" value="1"/>
</dbReference>
<evidence type="ECO:0000256" key="1">
    <source>
        <dbReference type="SAM" id="Phobius"/>
    </source>
</evidence>
<feature type="transmembrane region" description="Helical" evidence="1">
    <location>
        <begin position="148"/>
        <end position="168"/>
    </location>
</feature>
<proteinExistence type="predicted"/>
<dbReference type="RefSeq" id="WP_145352827.1">
    <property type="nucleotide sequence ID" value="NZ_CP036262.1"/>
</dbReference>
<keyword evidence="1" id="KW-0472">Membrane</keyword>
<keyword evidence="4" id="KW-1185">Reference proteome</keyword>
<reference evidence="3 4" key="1">
    <citation type="submission" date="2019-02" db="EMBL/GenBank/DDBJ databases">
        <title>Deep-cultivation of Planctomycetes and their phenomic and genomic characterization uncovers novel biology.</title>
        <authorList>
            <person name="Wiegand S."/>
            <person name="Jogler M."/>
            <person name="Boedeker C."/>
            <person name="Pinto D."/>
            <person name="Vollmers J."/>
            <person name="Rivas-Marin E."/>
            <person name="Kohn T."/>
            <person name="Peeters S.H."/>
            <person name="Heuer A."/>
            <person name="Rast P."/>
            <person name="Oberbeckmann S."/>
            <person name="Bunk B."/>
            <person name="Jeske O."/>
            <person name="Meyerdierks A."/>
            <person name="Storesund J.E."/>
            <person name="Kallscheuer N."/>
            <person name="Luecker S."/>
            <person name="Lage O.M."/>
            <person name="Pohl T."/>
            <person name="Merkel B.J."/>
            <person name="Hornburger P."/>
            <person name="Mueller R.-W."/>
            <person name="Bruemmer F."/>
            <person name="Labrenz M."/>
            <person name="Spormann A.M."/>
            <person name="Op den Camp H."/>
            <person name="Overmann J."/>
            <person name="Amann R."/>
            <person name="Jetten M.S.M."/>
            <person name="Mascher T."/>
            <person name="Medema M.H."/>
            <person name="Devos D.P."/>
            <person name="Kaster A.-K."/>
            <person name="Ovreas L."/>
            <person name="Rohde M."/>
            <person name="Galperin M.Y."/>
            <person name="Jogler C."/>
        </authorList>
    </citation>
    <scope>NUCLEOTIDE SEQUENCE [LARGE SCALE GENOMIC DNA]</scope>
    <source>
        <strain evidence="3 4">FF011L</strain>
    </source>
</reference>
<dbReference type="InterPro" id="IPR005804">
    <property type="entry name" value="FA_desaturase_dom"/>
</dbReference>
<gene>
    <name evidence="3" type="primary">des</name>
    <name evidence="3" type="ORF">FF011L_36640</name>
</gene>
<keyword evidence="3" id="KW-0560">Oxidoreductase</keyword>